<dbReference type="Gene3D" id="1.10.220.160">
    <property type="match status" value="1"/>
</dbReference>
<evidence type="ECO:0000256" key="4">
    <source>
        <dbReference type="PROSITE-ProRule" id="PRU00134"/>
    </source>
</evidence>
<dbReference type="InterPro" id="IPR002893">
    <property type="entry name" value="Znf_MYND"/>
</dbReference>
<dbReference type="InterPro" id="IPR001214">
    <property type="entry name" value="SET_dom"/>
</dbReference>
<keyword evidence="3" id="KW-0862">Zinc</keyword>
<dbReference type="PROSITE" id="PS01360">
    <property type="entry name" value="ZF_MYND_1"/>
    <property type="match status" value="1"/>
</dbReference>
<comment type="caution">
    <text evidence="7">The sequence shown here is derived from an EMBL/GenBank/DDBJ whole genome shotgun (WGS) entry which is preliminary data.</text>
</comment>
<dbReference type="AlphaFoldDB" id="A0AAD7ZK21"/>
<dbReference type="SUPFAM" id="SSF82199">
    <property type="entry name" value="SET domain"/>
    <property type="match status" value="1"/>
</dbReference>
<keyword evidence="8" id="KW-1185">Reference proteome</keyword>
<dbReference type="PANTHER" id="PTHR46455:SF7">
    <property type="entry name" value="RE12806P"/>
    <property type="match status" value="1"/>
</dbReference>
<reference evidence="7" key="1">
    <citation type="journal article" date="2023" name="IScience">
        <title>Live-bearing cockroach genome reveals convergent evolutionary mechanisms linked to viviparity in insects and beyond.</title>
        <authorList>
            <person name="Fouks B."/>
            <person name="Harrison M.C."/>
            <person name="Mikhailova A.A."/>
            <person name="Marchal E."/>
            <person name="English S."/>
            <person name="Carruthers M."/>
            <person name="Jennings E.C."/>
            <person name="Chiamaka E.L."/>
            <person name="Frigard R.A."/>
            <person name="Pippel M."/>
            <person name="Attardo G.M."/>
            <person name="Benoit J.B."/>
            <person name="Bornberg-Bauer E."/>
            <person name="Tobe S.S."/>
        </authorList>
    </citation>
    <scope>NUCLEOTIDE SEQUENCE</scope>
    <source>
        <strain evidence="7">Stay&amp;Tobe</strain>
    </source>
</reference>
<sequence>MALPDLGSSSKDAPCAFCNQPSKNECTGCEHAAYCSGEHQKEHWPQHRQKCKSYKVLKNDKVGRYGVASRTLDPGEEVLTEFPVVVGPKPDSYVMCLGCYAPVDGSTSCSKCGWPVCGPECEMQPCHASAECQVFNAAGAKFQPVENCMDSCPQLNCITPLRLLLSKETTPERWESEVKLMEAHNDERKDTYIWENNQINIVDYLRNVCKLANRFDEELIHTACGILEVNSFEVRCPSGSAIQGLYPQTAILSHNCVPNTSHCIIAADNNKLILRTTVKVEKDEELFTTYTHTLNPTLIRREHLKQSKFFDCNCTRCTDPTELGTNMSSLKCNKCDPGVIMSSNPLDPAAQWKCSHCEFVTPGPAVRRVFSIIQNDMEQLDYLEPGAETVEIRENLWKKYRSVLHPKNAFLMSLRCSLSQLYGRAEGYIMEDLPDILLERKIDFCKDILSVANIVEPGYSRLRGMTLYELHAPVMLFARSQWRYGEIDDKKLRVRLEEAEKYLKEAVEILKLEPPTSPEGMIASIAEQSLQQLHESIESLPKS</sequence>
<feature type="domain" description="SET" evidence="5">
    <location>
        <begin position="49"/>
        <end position="291"/>
    </location>
</feature>
<keyword evidence="1" id="KW-0479">Metal-binding</keyword>
<dbReference type="SUPFAM" id="SSF144232">
    <property type="entry name" value="HIT/MYND zinc finger-like"/>
    <property type="match status" value="1"/>
</dbReference>
<dbReference type="GO" id="GO:0008757">
    <property type="term" value="F:S-adenosylmethionine-dependent methyltransferase activity"/>
    <property type="evidence" value="ECO:0007669"/>
    <property type="project" value="UniProtKB-ARBA"/>
</dbReference>
<dbReference type="InterPro" id="IPR046341">
    <property type="entry name" value="SET_dom_sf"/>
</dbReference>
<evidence type="ECO:0000256" key="1">
    <source>
        <dbReference type="ARBA" id="ARBA00022723"/>
    </source>
</evidence>
<reference evidence="7" key="2">
    <citation type="submission" date="2023-05" db="EMBL/GenBank/DDBJ databases">
        <authorList>
            <person name="Fouks B."/>
        </authorList>
    </citation>
    <scope>NUCLEOTIDE SEQUENCE</scope>
    <source>
        <strain evidence="7">Stay&amp;Tobe</strain>
        <tissue evidence="7">Testes</tissue>
    </source>
</reference>
<dbReference type="CDD" id="cd20071">
    <property type="entry name" value="SET_SMYD"/>
    <property type="match status" value="1"/>
</dbReference>
<keyword evidence="2 4" id="KW-0863">Zinc-finger</keyword>
<dbReference type="Gene3D" id="2.170.270.10">
    <property type="entry name" value="SET domain"/>
    <property type="match status" value="1"/>
</dbReference>
<dbReference type="PROSITE" id="PS50280">
    <property type="entry name" value="SET"/>
    <property type="match status" value="1"/>
</dbReference>
<feature type="domain" description="MYND-type" evidence="6">
    <location>
        <begin position="15"/>
        <end position="51"/>
    </location>
</feature>
<dbReference type="Proteomes" id="UP001233999">
    <property type="component" value="Unassembled WGS sequence"/>
</dbReference>
<evidence type="ECO:0000259" key="5">
    <source>
        <dbReference type="PROSITE" id="PS50280"/>
    </source>
</evidence>
<dbReference type="EMBL" id="JASPKZ010007842">
    <property type="protein sequence ID" value="KAJ9581775.1"/>
    <property type="molecule type" value="Genomic_DNA"/>
</dbReference>
<dbReference type="Pfam" id="PF01753">
    <property type="entry name" value="zf-MYND"/>
    <property type="match status" value="1"/>
</dbReference>
<evidence type="ECO:0000256" key="3">
    <source>
        <dbReference type="ARBA" id="ARBA00022833"/>
    </source>
</evidence>
<dbReference type="Pfam" id="PF00856">
    <property type="entry name" value="SET"/>
    <property type="match status" value="1"/>
</dbReference>
<dbReference type="InterPro" id="IPR053010">
    <property type="entry name" value="SET_SmydA-8"/>
</dbReference>
<evidence type="ECO:0000259" key="6">
    <source>
        <dbReference type="PROSITE" id="PS50865"/>
    </source>
</evidence>
<evidence type="ECO:0000313" key="7">
    <source>
        <dbReference type="EMBL" id="KAJ9581775.1"/>
    </source>
</evidence>
<protein>
    <recommendedName>
        <fullName evidence="9">Protein msta</fullName>
    </recommendedName>
</protein>
<gene>
    <name evidence="7" type="ORF">L9F63_003844</name>
</gene>
<proteinExistence type="predicted"/>
<accession>A0AAD7ZK21</accession>
<dbReference type="GO" id="GO:0008170">
    <property type="term" value="F:N-methyltransferase activity"/>
    <property type="evidence" value="ECO:0007669"/>
    <property type="project" value="UniProtKB-ARBA"/>
</dbReference>
<dbReference type="GO" id="GO:0008276">
    <property type="term" value="F:protein methyltransferase activity"/>
    <property type="evidence" value="ECO:0007669"/>
    <property type="project" value="UniProtKB-ARBA"/>
</dbReference>
<evidence type="ECO:0000313" key="8">
    <source>
        <dbReference type="Proteomes" id="UP001233999"/>
    </source>
</evidence>
<name>A0AAD7ZK21_DIPPU</name>
<dbReference type="PROSITE" id="PS50865">
    <property type="entry name" value="ZF_MYND_2"/>
    <property type="match status" value="1"/>
</dbReference>
<dbReference type="GO" id="GO:0008270">
    <property type="term" value="F:zinc ion binding"/>
    <property type="evidence" value="ECO:0007669"/>
    <property type="project" value="UniProtKB-KW"/>
</dbReference>
<dbReference type="Gene3D" id="6.10.140.2220">
    <property type="match status" value="2"/>
</dbReference>
<evidence type="ECO:0000256" key="2">
    <source>
        <dbReference type="ARBA" id="ARBA00022771"/>
    </source>
</evidence>
<dbReference type="PANTHER" id="PTHR46455">
    <property type="entry name" value="SET AND MYND DOMAIN CONTAINING, ARTHROPOD-SPECIFIC, MEMBER 4, ISOFORM A"/>
    <property type="match status" value="1"/>
</dbReference>
<evidence type="ECO:0008006" key="9">
    <source>
        <dbReference type="Google" id="ProtNLM"/>
    </source>
</evidence>
<organism evidence="7 8">
    <name type="scientific">Diploptera punctata</name>
    <name type="common">Pacific beetle cockroach</name>
    <dbReference type="NCBI Taxonomy" id="6984"/>
    <lineage>
        <taxon>Eukaryota</taxon>
        <taxon>Metazoa</taxon>
        <taxon>Ecdysozoa</taxon>
        <taxon>Arthropoda</taxon>
        <taxon>Hexapoda</taxon>
        <taxon>Insecta</taxon>
        <taxon>Pterygota</taxon>
        <taxon>Neoptera</taxon>
        <taxon>Polyneoptera</taxon>
        <taxon>Dictyoptera</taxon>
        <taxon>Blattodea</taxon>
        <taxon>Blaberoidea</taxon>
        <taxon>Blaberidae</taxon>
        <taxon>Diplopterinae</taxon>
        <taxon>Diploptera</taxon>
    </lineage>
</organism>